<organism evidence="1 2">
    <name type="scientific">Nonomuraea thailandensis</name>
    <dbReference type="NCBI Taxonomy" id="1188745"/>
    <lineage>
        <taxon>Bacteria</taxon>
        <taxon>Bacillati</taxon>
        <taxon>Actinomycetota</taxon>
        <taxon>Actinomycetes</taxon>
        <taxon>Streptosporangiales</taxon>
        <taxon>Streptosporangiaceae</taxon>
        <taxon>Nonomuraea</taxon>
    </lineage>
</organism>
<keyword evidence="2" id="KW-1185">Reference proteome</keyword>
<protein>
    <submittedName>
        <fullName evidence="1">Uncharacterized protein</fullName>
    </submittedName>
</protein>
<sequence>MLLDLASAVHVASELLMELRVSGGDVELVLAPGMVVDANELSVRQSTLVISGTSARRRRRCAPA</sequence>
<dbReference type="AlphaFoldDB" id="A0A9X2GMN1"/>
<accession>A0A9X2GMN1</accession>
<comment type="caution">
    <text evidence="1">The sequence shown here is derived from an EMBL/GenBank/DDBJ whole genome shotgun (WGS) entry which is preliminary data.</text>
</comment>
<dbReference type="EMBL" id="JAMZEB010000002">
    <property type="protein sequence ID" value="MCP2358366.1"/>
    <property type="molecule type" value="Genomic_DNA"/>
</dbReference>
<evidence type="ECO:0000313" key="1">
    <source>
        <dbReference type="EMBL" id="MCP2358366.1"/>
    </source>
</evidence>
<dbReference type="Proteomes" id="UP001139648">
    <property type="component" value="Unassembled WGS sequence"/>
</dbReference>
<reference evidence="1" key="1">
    <citation type="submission" date="2022-06" db="EMBL/GenBank/DDBJ databases">
        <title>Sequencing the genomes of 1000 actinobacteria strains.</title>
        <authorList>
            <person name="Klenk H.-P."/>
        </authorList>
    </citation>
    <scope>NUCLEOTIDE SEQUENCE</scope>
    <source>
        <strain evidence="1">DSM 46694</strain>
    </source>
</reference>
<name>A0A9X2GMN1_9ACTN</name>
<proteinExistence type="predicted"/>
<dbReference type="RefSeq" id="WP_253745439.1">
    <property type="nucleotide sequence ID" value="NZ_BAABKA010000043.1"/>
</dbReference>
<evidence type="ECO:0000313" key="2">
    <source>
        <dbReference type="Proteomes" id="UP001139648"/>
    </source>
</evidence>
<gene>
    <name evidence="1" type="ORF">HD597_005386</name>
</gene>